<evidence type="ECO:0000313" key="2">
    <source>
        <dbReference type="Proteomes" id="UP000789901"/>
    </source>
</evidence>
<protein>
    <submittedName>
        <fullName evidence="1">35291_t:CDS:1</fullName>
    </submittedName>
</protein>
<evidence type="ECO:0000313" key="1">
    <source>
        <dbReference type="EMBL" id="CAG8843745.1"/>
    </source>
</evidence>
<organism evidence="1 2">
    <name type="scientific">Gigaspora margarita</name>
    <dbReference type="NCBI Taxonomy" id="4874"/>
    <lineage>
        <taxon>Eukaryota</taxon>
        <taxon>Fungi</taxon>
        <taxon>Fungi incertae sedis</taxon>
        <taxon>Mucoromycota</taxon>
        <taxon>Glomeromycotina</taxon>
        <taxon>Glomeromycetes</taxon>
        <taxon>Diversisporales</taxon>
        <taxon>Gigasporaceae</taxon>
        <taxon>Gigaspora</taxon>
    </lineage>
</organism>
<sequence>KHVMLTVALLNNLDKLHKPESHYTLVLFPGTENYYTLQNTLASLISDLQFLLADDIGMLNYTSV</sequence>
<accession>A0ABN7X0H9</accession>
<comment type="caution">
    <text evidence="1">The sequence shown here is derived from an EMBL/GenBank/DDBJ whole genome shotgun (WGS) entry which is preliminary data.</text>
</comment>
<gene>
    <name evidence="1" type="ORF">GMARGA_LOCUS36709</name>
</gene>
<dbReference type="EMBL" id="CAJVQB010073449">
    <property type="protein sequence ID" value="CAG8843745.1"/>
    <property type="molecule type" value="Genomic_DNA"/>
</dbReference>
<dbReference type="Proteomes" id="UP000789901">
    <property type="component" value="Unassembled WGS sequence"/>
</dbReference>
<feature type="non-terminal residue" evidence="1">
    <location>
        <position position="1"/>
    </location>
</feature>
<proteinExistence type="predicted"/>
<keyword evidence="2" id="KW-1185">Reference proteome</keyword>
<reference evidence="1 2" key="1">
    <citation type="submission" date="2021-06" db="EMBL/GenBank/DDBJ databases">
        <authorList>
            <person name="Kallberg Y."/>
            <person name="Tangrot J."/>
            <person name="Rosling A."/>
        </authorList>
    </citation>
    <scope>NUCLEOTIDE SEQUENCE [LARGE SCALE GENOMIC DNA]</scope>
    <source>
        <strain evidence="1 2">120-4 pot B 10/14</strain>
    </source>
</reference>
<name>A0ABN7X0H9_GIGMA</name>